<name>A0A396I6R9_MEDTR</name>
<dbReference type="OrthoDB" id="10341208at2759"/>
<dbReference type="InterPro" id="IPR055327">
    <property type="entry name" value="TRAF1A/B"/>
</dbReference>
<dbReference type="PANTHER" id="PTHR47477:SF8">
    <property type="entry name" value="TNF RECEPTOR-ASSOCIATED FACTOR HOMOLOG 1A"/>
    <property type="match status" value="1"/>
</dbReference>
<organism evidence="1">
    <name type="scientific">Medicago truncatula</name>
    <name type="common">Barrel medic</name>
    <name type="synonym">Medicago tribuloides</name>
    <dbReference type="NCBI Taxonomy" id="3880"/>
    <lineage>
        <taxon>Eukaryota</taxon>
        <taxon>Viridiplantae</taxon>
        <taxon>Streptophyta</taxon>
        <taxon>Embryophyta</taxon>
        <taxon>Tracheophyta</taxon>
        <taxon>Spermatophyta</taxon>
        <taxon>Magnoliopsida</taxon>
        <taxon>eudicotyledons</taxon>
        <taxon>Gunneridae</taxon>
        <taxon>Pentapetalae</taxon>
        <taxon>rosids</taxon>
        <taxon>fabids</taxon>
        <taxon>Fabales</taxon>
        <taxon>Fabaceae</taxon>
        <taxon>Papilionoideae</taxon>
        <taxon>50 kb inversion clade</taxon>
        <taxon>NPAAA clade</taxon>
        <taxon>Hologalegina</taxon>
        <taxon>IRL clade</taxon>
        <taxon>Trifolieae</taxon>
        <taxon>Medicago</taxon>
    </lineage>
</organism>
<dbReference type="PANTHER" id="PTHR47477">
    <property type="entry name" value="TNF RECEPTOR-ASSOCIATED FACTOR HOMOLOG 1A"/>
    <property type="match status" value="1"/>
</dbReference>
<reference evidence="1" key="1">
    <citation type="journal article" date="2018" name="Nat. Plants">
        <title>Whole-genome landscape of Medicago truncatula symbiotic genes.</title>
        <authorList>
            <person name="Pecrix Y."/>
            <person name="Gamas P."/>
            <person name="Carrere S."/>
        </authorList>
    </citation>
    <scope>NUCLEOTIDE SEQUENCE</scope>
    <source>
        <tissue evidence="1">Leaves</tissue>
    </source>
</reference>
<dbReference type="Gramene" id="rna23775">
    <property type="protein sequence ID" value="RHN61322.1"/>
    <property type="gene ID" value="gene23775"/>
</dbReference>
<gene>
    <name evidence="1" type="ORF">MtrunA17_Chr4g0035371</name>
</gene>
<dbReference type="Proteomes" id="UP000265566">
    <property type="component" value="Chromosome 4"/>
</dbReference>
<dbReference type="AlphaFoldDB" id="A0A396I6R9"/>
<dbReference type="EMBL" id="PSQE01000004">
    <property type="protein sequence ID" value="RHN61322.1"/>
    <property type="molecule type" value="Genomic_DNA"/>
</dbReference>
<sequence length="335" mass="39039">MKVKELKICKDFRKFLKNFDEEDRTDQSILYKKESFKLKPIYPDEVVDDDYKTKVIEIGGFKGNCTAVHTGTLLKFDLKFDLSADDNNPVLKFYVLNTVAIIHPHDYLLTKRLDLLHSLCDGYSGYAFDCEEGFLDDEGNVKVELQIQIFGENFFQPLLVKKYRAELLLANMHSVNIICSRFFKKTMDDLKSLIHNEIKWPRFCTFMKESGKSSTNIMIREKEDVIKEALVHEFFIDGVVTSPLLMEILCDGYESIKANNTTDKFVIIEKDCFELVVDDDVPSLLKRVVDKEYKPIYESIVTQFGCMILEIFVLDYLFRKMEKNFTQSDELNQSN</sequence>
<accession>A0A396I6R9</accession>
<proteinExistence type="predicted"/>
<comment type="caution">
    <text evidence="1">The sequence shown here is derived from an EMBL/GenBank/DDBJ whole genome shotgun (WGS) entry which is preliminary data.</text>
</comment>
<protein>
    <submittedName>
        <fullName evidence="1">Uncharacterized protein</fullName>
    </submittedName>
</protein>
<evidence type="ECO:0000313" key="1">
    <source>
        <dbReference type="EMBL" id="RHN61322.1"/>
    </source>
</evidence>